<evidence type="ECO:0000256" key="3">
    <source>
        <dbReference type="ARBA" id="ARBA00023002"/>
    </source>
</evidence>
<dbReference type="InterPro" id="IPR050172">
    <property type="entry name" value="SsuD_RutA_monooxygenase"/>
</dbReference>
<dbReference type="InterPro" id="IPR036661">
    <property type="entry name" value="Luciferase-like_sf"/>
</dbReference>
<feature type="domain" description="Luciferase-like" evidence="5">
    <location>
        <begin position="14"/>
        <end position="238"/>
    </location>
</feature>
<keyword evidence="2" id="KW-0288">FMN</keyword>
<dbReference type="Gene3D" id="3.20.20.30">
    <property type="entry name" value="Luciferase-like domain"/>
    <property type="match status" value="1"/>
</dbReference>
<dbReference type="OrthoDB" id="7374740at2"/>
<accession>A0A3N2DBD9</accession>
<organism evidence="6 7">
    <name type="scientific">Salana multivorans</name>
    <dbReference type="NCBI Taxonomy" id="120377"/>
    <lineage>
        <taxon>Bacteria</taxon>
        <taxon>Bacillati</taxon>
        <taxon>Actinomycetota</taxon>
        <taxon>Actinomycetes</taxon>
        <taxon>Micrococcales</taxon>
        <taxon>Beutenbergiaceae</taxon>
        <taxon>Salana</taxon>
    </lineage>
</organism>
<gene>
    <name evidence="6" type="ORF">EDD28_1640</name>
</gene>
<protein>
    <submittedName>
        <fullName evidence="6">Luciferase-like monooxygenase</fullName>
    </submittedName>
</protein>
<proteinExistence type="predicted"/>
<dbReference type="GO" id="GO:0046306">
    <property type="term" value="P:alkanesulfonate catabolic process"/>
    <property type="evidence" value="ECO:0007669"/>
    <property type="project" value="TreeGrafter"/>
</dbReference>
<comment type="caution">
    <text evidence="6">The sequence shown here is derived from an EMBL/GenBank/DDBJ whole genome shotgun (WGS) entry which is preliminary data.</text>
</comment>
<dbReference type="AlphaFoldDB" id="A0A3N2DBD9"/>
<name>A0A3N2DBD9_9MICO</name>
<evidence type="ECO:0000313" key="6">
    <source>
        <dbReference type="EMBL" id="ROR97047.1"/>
    </source>
</evidence>
<dbReference type="PANTHER" id="PTHR42847:SF4">
    <property type="entry name" value="ALKANESULFONATE MONOOXYGENASE-RELATED"/>
    <property type="match status" value="1"/>
</dbReference>
<dbReference type="SUPFAM" id="SSF51679">
    <property type="entry name" value="Bacterial luciferase-like"/>
    <property type="match status" value="1"/>
</dbReference>
<keyword evidence="7" id="KW-1185">Reference proteome</keyword>
<evidence type="ECO:0000256" key="1">
    <source>
        <dbReference type="ARBA" id="ARBA00022630"/>
    </source>
</evidence>
<evidence type="ECO:0000259" key="5">
    <source>
        <dbReference type="Pfam" id="PF00296"/>
    </source>
</evidence>
<keyword evidence="3" id="KW-0560">Oxidoreductase</keyword>
<reference evidence="6 7" key="1">
    <citation type="submission" date="2018-11" db="EMBL/GenBank/DDBJ databases">
        <title>Sequencing the genomes of 1000 actinobacteria strains.</title>
        <authorList>
            <person name="Klenk H.-P."/>
        </authorList>
    </citation>
    <scope>NUCLEOTIDE SEQUENCE [LARGE SCALE GENOMIC DNA]</scope>
    <source>
        <strain evidence="6 7">DSM 13521</strain>
    </source>
</reference>
<keyword evidence="1" id="KW-0285">Flavoprotein</keyword>
<dbReference type="EMBL" id="RKHQ01000001">
    <property type="protein sequence ID" value="ROR97047.1"/>
    <property type="molecule type" value="Genomic_DNA"/>
</dbReference>
<dbReference type="InterPro" id="IPR011251">
    <property type="entry name" value="Luciferase-like_dom"/>
</dbReference>
<sequence>MLLSTCILPVATGPAATRDAWRRAEGLGFHAAYTYDHLNWQESFRDGPWGDAWLTLATAAAVTSRIRLGTLVSTPNFHHPVMLAKDVVTLDGLSDGRVTLGLGAGTEEYDAAILGAPPLTPRRRADRFAELVEQLDHLLTHDVSTLTGEWYSAVEARVLPRCVQRPRVPFAIAGGGPRGMRLAARYGQAWVTVGDDRIGRDGTVEETRAAIAAQTARLDAACVEVGRDPASLDRILLTGFTADAVHAVEPFLDAVSAYAALGITEIVVHAPIAGTRFAMDEDAYEEIAALGAEIAPL</sequence>
<dbReference type="GO" id="GO:0008726">
    <property type="term" value="F:alkanesulfonate monooxygenase activity"/>
    <property type="evidence" value="ECO:0007669"/>
    <property type="project" value="TreeGrafter"/>
</dbReference>
<dbReference type="Proteomes" id="UP000275356">
    <property type="component" value="Unassembled WGS sequence"/>
</dbReference>
<dbReference type="Pfam" id="PF00296">
    <property type="entry name" value="Bac_luciferase"/>
    <property type="match status" value="1"/>
</dbReference>
<evidence type="ECO:0000313" key="7">
    <source>
        <dbReference type="Proteomes" id="UP000275356"/>
    </source>
</evidence>
<evidence type="ECO:0000256" key="4">
    <source>
        <dbReference type="ARBA" id="ARBA00023033"/>
    </source>
</evidence>
<dbReference type="PANTHER" id="PTHR42847">
    <property type="entry name" value="ALKANESULFONATE MONOOXYGENASE"/>
    <property type="match status" value="1"/>
</dbReference>
<keyword evidence="4 6" id="KW-0503">Monooxygenase</keyword>
<evidence type="ECO:0000256" key="2">
    <source>
        <dbReference type="ARBA" id="ARBA00022643"/>
    </source>
</evidence>
<dbReference type="RefSeq" id="WP_123739144.1">
    <property type="nucleotide sequence ID" value="NZ_CALFQU010000010.1"/>
</dbReference>